<dbReference type="EMBL" id="CP001691">
    <property type="protein sequence ID" value="ADQ68764.1"/>
    <property type="molecule type" value="Genomic_DNA"/>
</dbReference>
<geneLocation type="plasmid" evidence="1 3">
    <name>pHBOR01</name>
</geneLocation>
<dbReference type="InterPro" id="IPR055998">
    <property type="entry name" value="DUF7576"/>
</dbReference>
<dbReference type="Pfam" id="PF24461">
    <property type="entry name" value="DUF7576"/>
    <property type="match status" value="1"/>
</dbReference>
<proteinExistence type="predicted"/>
<sequence length="54" mass="6211">MTFCANCGDVIDRSEWYSFAARRDEDGVLQTYAFCSEHCRSEFLDEPIADPIDN</sequence>
<dbReference type="HOGENOM" id="CLU_3075232_0_0_2"/>
<dbReference type="AlphaFoldDB" id="E4NUP4"/>
<dbReference type="EMBL" id="AOHT01000044">
    <property type="protein sequence ID" value="ELY25675.1"/>
    <property type="molecule type" value="Genomic_DNA"/>
</dbReference>
<evidence type="ECO:0000313" key="1">
    <source>
        <dbReference type="EMBL" id="ADQ68764.1"/>
    </source>
</evidence>
<evidence type="ECO:0000313" key="2">
    <source>
        <dbReference type="EMBL" id="ELY25675.1"/>
    </source>
</evidence>
<protein>
    <submittedName>
        <fullName evidence="1">YHS domain-containing protein</fullName>
    </submittedName>
</protein>
<dbReference type="Proteomes" id="UP000006663">
    <property type="component" value="Plasmid pHBOR01"/>
</dbReference>
<reference evidence="1" key="2">
    <citation type="submission" date="2009-08" db="EMBL/GenBank/DDBJ databases">
        <title>The complete plasmid1 of Halogeometricum borinquense DSM 11551.</title>
        <authorList>
            <consortium name="US DOE Joint Genome Institute (JGI-PGF)"/>
            <person name="Lucas S."/>
            <person name="Copeland A."/>
            <person name="Lapidus A."/>
            <person name="Glavina del Rio T."/>
            <person name="Dalin E."/>
            <person name="Tice H."/>
            <person name="Bruce D."/>
            <person name="Goodwin L."/>
            <person name="Pitluck S."/>
            <person name="Kyrpides N."/>
            <person name="Mavromatis K."/>
            <person name="Mikhailova N."/>
            <person name="Anderson I."/>
            <person name="Brettin T."/>
            <person name="Detter J.C."/>
            <person name="Han C."/>
            <person name="Larimer F."/>
            <person name="Land M."/>
            <person name="Hauser L."/>
            <person name="Markowitz V."/>
            <person name="Cheng J.-F."/>
            <person name="Hugenholtz P."/>
            <person name="Woyke T."/>
            <person name="Wu D."/>
            <person name="Tindal B."/>
            <person name="Klenk H.-P."/>
            <person name="Eisen J.A."/>
        </authorList>
    </citation>
    <scope>NUCLEOTIDE SEQUENCE</scope>
    <source>
        <strain evidence="1">PR 3</strain>
        <plasmid evidence="1">pHBOR01</plasmid>
    </source>
</reference>
<evidence type="ECO:0000313" key="4">
    <source>
        <dbReference type="Proteomes" id="UP000011585"/>
    </source>
</evidence>
<dbReference type="Proteomes" id="UP000011585">
    <property type="component" value="Unassembled WGS sequence"/>
</dbReference>
<reference evidence="2 4" key="3">
    <citation type="journal article" date="2014" name="PLoS Genet.">
        <title>Phylogenetically driven sequencing of extremely halophilic archaea reveals strategies for static and dynamic osmo-response.</title>
        <authorList>
            <person name="Becker E.A."/>
            <person name="Seitzer P.M."/>
            <person name="Tritt A."/>
            <person name="Larsen D."/>
            <person name="Krusor M."/>
            <person name="Yao A.I."/>
            <person name="Wu D."/>
            <person name="Madern D."/>
            <person name="Eisen J.A."/>
            <person name="Darling A.E."/>
            <person name="Facciotti M.T."/>
        </authorList>
    </citation>
    <scope>NUCLEOTIDE SEQUENCE [LARGE SCALE GENOMIC DNA]</scope>
    <source>
        <strain evidence="2 4">DSM 11551</strain>
    </source>
</reference>
<dbReference type="KEGG" id="hbo:Hbor_32320"/>
<evidence type="ECO:0000313" key="3">
    <source>
        <dbReference type="Proteomes" id="UP000006663"/>
    </source>
</evidence>
<keyword evidence="3" id="KW-1185">Reference proteome</keyword>
<accession>E4NUP4</accession>
<keyword evidence="1" id="KW-0614">Plasmid</keyword>
<organism evidence="1 3">
    <name type="scientific">Halogeometricum borinquense (strain ATCC 700274 / DSM 11551 / JCM 10706 / KCTC 4070 / PR3)</name>
    <dbReference type="NCBI Taxonomy" id="469382"/>
    <lineage>
        <taxon>Archaea</taxon>
        <taxon>Methanobacteriati</taxon>
        <taxon>Methanobacteriota</taxon>
        <taxon>Stenosarchaea group</taxon>
        <taxon>Halobacteria</taxon>
        <taxon>Halobacteriales</taxon>
        <taxon>Haloferacaceae</taxon>
        <taxon>Halogeometricum</taxon>
    </lineage>
</organism>
<name>E4NUP4_HALBP</name>
<gene>
    <name evidence="1" type="ordered locus">Hbor_32320</name>
    <name evidence="2" type="ORF">C499_14370</name>
</gene>
<reference evidence="3" key="1">
    <citation type="journal article" date="2009" name="Stand. Genomic Sci.">
        <title>Complete genome sequence of Halogeometricum borinquense type strain (PR3).</title>
        <authorList>
            <person name="Malfatti S."/>
            <person name="Tindall B.J."/>
            <person name="Schneider S."/>
            <person name="Fahnrich R."/>
            <person name="Lapidus A."/>
            <person name="Labuttii K."/>
            <person name="Copeland A."/>
            <person name="Glavina Del Rio T."/>
            <person name="Nolan M."/>
            <person name="Chen F."/>
            <person name="Lucas S."/>
            <person name="Tice H."/>
            <person name="Cheng J.F."/>
            <person name="Bruce D."/>
            <person name="Goodwin L."/>
            <person name="Pitluck S."/>
            <person name="Anderson I."/>
            <person name="Pati A."/>
            <person name="Ivanova N."/>
            <person name="Mavromatis K."/>
            <person name="Chen A."/>
            <person name="Palaniappan K."/>
            <person name="D'haeseleer P."/>
            <person name="Goker M."/>
            <person name="Bristow J."/>
            <person name="Eisen J.A."/>
            <person name="Markowitz V."/>
            <person name="Hugenholtz P."/>
            <person name="Kyrpides N.C."/>
            <person name="Klenk H.P."/>
            <person name="Chain P."/>
        </authorList>
    </citation>
    <scope>NUCLEOTIDE SEQUENCE [LARGE SCALE GENOMIC DNA]</scope>
    <source>
        <strain evidence="3">ATCC 700274 / DSM 11551 / JCM 10706 / KCTC 4070 / PR3</strain>
        <plasmid evidence="3">pHBOR01</plasmid>
    </source>
</reference>